<keyword evidence="1" id="KW-0238">DNA-binding</keyword>
<dbReference type="InterPro" id="IPR010982">
    <property type="entry name" value="Lambda_DNA-bd_dom_sf"/>
</dbReference>
<evidence type="ECO:0000259" key="2">
    <source>
        <dbReference type="PROSITE" id="PS50943"/>
    </source>
</evidence>
<dbReference type="SMART" id="SM00530">
    <property type="entry name" value="HTH_XRE"/>
    <property type="match status" value="1"/>
</dbReference>
<dbReference type="EMBL" id="FUKP01000032">
    <property type="protein sequence ID" value="SJN24470.1"/>
    <property type="molecule type" value="Genomic_DNA"/>
</dbReference>
<dbReference type="GO" id="GO:0003677">
    <property type="term" value="F:DNA binding"/>
    <property type="evidence" value="ECO:0007669"/>
    <property type="project" value="UniProtKB-KW"/>
</dbReference>
<dbReference type="InterPro" id="IPR011051">
    <property type="entry name" value="RmlC_Cupin_sf"/>
</dbReference>
<dbReference type="PROSITE" id="PS50943">
    <property type="entry name" value="HTH_CROC1"/>
    <property type="match status" value="1"/>
</dbReference>
<organism evidence="3 4">
    <name type="scientific">Micrococcus lylae</name>
    <dbReference type="NCBI Taxonomy" id="1273"/>
    <lineage>
        <taxon>Bacteria</taxon>
        <taxon>Bacillati</taxon>
        <taxon>Actinomycetota</taxon>
        <taxon>Actinomycetes</taxon>
        <taxon>Micrococcales</taxon>
        <taxon>Micrococcaceae</taxon>
        <taxon>Micrococcus</taxon>
    </lineage>
</organism>
<sequence length="189" mass="20341">MKALPLETAPAQALIGRRLRALREARRLTVAQLAEAAGVSKGFLSRLERDLTSPSVSTLVTLCQVLGASPGDVLDAPEVTVVRLADAPAVSLGGEGIRERLITPRGSRDLQILRADIAPHGRGETELYTVDCRVEAVHVVTGRLELRTTEAVHLLEEGDTVTFPGREPHSWANPDDRPAVVLWTLVGHA</sequence>
<dbReference type="SUPFAM" id="SSF51182">
    <property type="entry name" value="RmlC-like cupins"/>
    <property type="match status" value="1"/>
</dbReference>
<dbReference type="GO" id="GO:0003700">
    <property type="term" value="F:DNA-binding transcription factor activity"/>
    <property type="evidence" value="ECO:0007669"/>
    <property type="project" value="TreeGrafter"/>
</dbReference>
<dbReference type="Gene3D" id="2.60.120.10">
    <property type="entry name" value="Jelly Rolls"/>
    <property type="match status" value="1"/>
</dbReference>
<dbReference type="Pfam" id="PF07883">
    <property type="entry name" value="Cupin_2"/>
    <property type="match status" value="1"/>
</dbReference>
<dbReference type="InterPro" id="IPR050807">
    <property type="entry name" value="TransReg_Diox_bact_type"/>
</dbReference>
<dbReference type="RefSeq" id="WP_087133836.1">
    <property type="nucleotide sequence ID" value="NZ_FUKP01000032.1"/>
</dbReference>
<evidence type="ECO:0000256" key="1">
    <source>
        <dbReference type="ARBA" id="ARBA00023125"/>
    </source>
</evidence>
<feature type="domain" description="HTH cro/C1-type" evidence="2">
    <location>
        <begin position="19"/>
        <end position="73"/>
    </location>
</feature>
<dbReference type="InterPro" id="IPR014710">
    <property type="entry name" value="RmlC-like_jellyroll"/>
</dbReference>
<dbReference type="GO" id="GO:0005829">
    <property type="term" value="C:cytosol"/>
    <property type="evidence" value="ECO:0007669"/>
    <property type="project" value="TreeGrafter"/>
</dbReference>
<evidence type="ECO:0000313" key="3">
    <source>
        <dbReference type="EMBL" id="SJN24470.1"/>
    </source>
</evidence>
<reference evidence="3 4" key="1">
    <citation type="submission" date="2017-02" db="EMBL/GenBank/DDBJ databases">
        <authorList>
            <person name="Peterson S.W."/>
        </authorList>
    </citation>
    <scope>NUCLEOTIDE SEQUENCE [LARGE SCALE GENOMIC DNA]</scope>
    <source>
        <strain evidence="3 4">2B3F</strain>
    </source>
</reference>
<dbReference type="Gene3D" id="1.10.260.40">
    <property type="entry name" value="lambda repressor-like DNA-binding domains"/>
    <property type="match status" value="1"/>
</dbReference>
<dbReference type="PANTHER" id="PTHR46797">
    <property type="entry name" value="HTH-TYPE TRANSCRIPTIONAL REGULATOR"/>
    <property type="match status" value="1"/>
</dbReference>
<dbReference type="PANTHER" id="PTHR46797:SF1">
    <property type="entry name" value="METHYLPHOSPHONATE SYNTHASE"/>
    <property type="match status" value="1"/>
</dbReference>
<dbReference type="AlphaFoldDB" id="A0A1R4IX91"/>
<dbReference type="InterPro" id="IPR013096">
    <property type="entry name" value="Cupin_2"/>
</dbReference>
<evidence type="ECO:0000313" key="4">
    <source>
        <dbReference type="Proteomes" id="UP000196230"/>
    </source>
</evidence>
<gene>
    <name evidence="3" type="ORF">FM125_05130</name>
</gene>
<name>A0A1R4IX91_9MICC</name>
<dbReference type="CDD" id="cd02209">
    <property type="entry name" value="cupin_XRE_C"/>
    <property type="match status" value="1"/>
</dbReference>
<dbReference type="SUPFAM" id="SSF47413">
    <property type="entry name" value="lambda repressor-like DNA-binding domains"/>
    <property type="match status" value="1"/>
</dbReference>
<dbReference type="CDD" id="cd00093">
    <property type="entry name" value="HTH_XRE"/>
    <property type="match status" value="1"/>
</dbReference>
<proteinExistence type="predicted"/>
<dbReference type="Proteomes" id="UP000196230">
    <property type="component" value="Unassembled WGS sequence"/>
</dbReference>
<protein>
    <submittedName>
        <fullName evidence="3">Transcription regulator</fullName>
    </submittedName>
</protein>
<dbReference type="InterPro" id="IPR001387">
    <property type="entry name" value="Cro/C1-type_HTH"/>
</dbReference>
<accession>A0A1R4IX91</accession>
<dbReference type="Pfam" id="PF13560">
    <property type="entry name" value="HTH_31"/>
    <property type="match status" value="1"/>
</dbReference>